<dbReference type="AlphaFoldDB" id="A0A8T1UT61"/>
<sequence>MQEYVVVVRRSRQTLCGSSSSFGTQVARLTERTTECEELARSIAVFQDDLSEGMSETVSQFDRRASAVRAEDTVGNVPGQ</sequence>
<reference evidence="1" key="1">
    <citation type="submission" date="2021-01" db="EMBL/GenBank/DDBJ databases">
        <title>Phytophthora aleatoria, a newly-described species from Pinus radiata is distinct from Phytophthora cactorum isolates based on comparative genomics.</title>
        <authorList>
            <person name="Mcdougal R."/>
            <person name="Panda P."/>
            <person name="Williams N."/>
            <person name="Studholme D.J."/>
        </authorList>
    </citation>
    <scope>NUCLEOTIDE SEQUENCE</scope>
    <source>
        <strain evidence="1">NZFS 3830</strain>
    </source>
</reference>
<evidence type="ECO:0000313" key="2">
    <source>
        <dbReference type="Proteomes" id="UP000688947"/>
    </source>
</evidence>
<dbReference type="EMBL" id="JAENGZ010000084">
    <property type="protein sequence ID" value="KAG6969945.1"/>
    <property type="molecule type" value="Genomic_DNA"/>
</dbReference>
<dbReference type="Proteomes" id="UP000688947">
    <property type="component" value="Unassembled WGS sequence"/>
</dbReference>
<protein>
    <submittedName>
        <fullName evidence="1">Uncharacterized protein</fullName>
    </submittedName>
</protein>
<gene>
    <name evidence="1" type="ORF">JG687_00002913</name>
</gene>
<accession>A0A8T1UT61</accession>
<organism evidence="1 2">
    <name type="scientific">Phytophthora cactorum</name>
    <dbReference type="NCBI Taxonomy" id="29920"/>
    <lineage>
        <taxon>Eukaryota</taxon>
        <taxon>Sar</taxon>
        <taxon>Stramenopiles</taxon>
        <taxon>Oomycota</taxon>
        <taxon>Peronosporomycetes</taxon>
        <taxon>Peronosporales</taxon>
        <taxon>Peronosporaceae</taxon>
        <taxon>Phytophthora</taxon>
    </lineage>
</organism>
<evidence type="ECO:0000313" key="1">
    <source>
        <dbReference type="EMBL" id="KAG6969945.1"/>
    </source>
</evidence>
<comment type="caution">
    <text evidence="1">The sequence shown here is derived from an EMBL/GenBank/DDBJ whole genome shotgun (WGS) entry which is preliminary data.</text>
</comment>
<name>A0A8T1UT61_9STRA</name>
<proteinExistence type="predicted"/>